<dbReference type="InterPro" id="IPR001107">
    <property type="entry name" value="Band_7"/>
</dbReference>
<protein>
    <recommendedName>
        <fullName evidence="6">Protein HflC</fullName>
    </recommendedName>
</protein>
<evidence type="ECO:0000256" key="3">
    <source>
        <dbReference type="ARBA" id="ARBA00022692"/>
    </source>
</evidence>
<dbReference type="CDD" id="cd03405">
    <property type="entry name" value="SPFH_HflC"/>
    <property type="match status" value="1"/>
</dbReference>
<dbReference type="PANTHER" id="PTHR42911">
    <property type="entry name" value="MODULATOR OF FTSH PROTEASE HFLC"/>
    <property type="match status" value="1"/>
</dbReference>
<keyword evidence="9" id="KW-1185">Reference proteome</keyword>
<dbReference type="AlphaFoldDB" id="A0A838L565"/>
<comment type="subcellular location">
    <subcellularLocation>
        <location evidence="1">Membrane</location>
        <topology evidence="1">Single-pass membrane protein</topology>
    </subcellularLocation>
</comment>
<evidence type="ECO:0000259" key="7">
    <source>
        <dbReference type="SMART" id="SM00244"/>
    </source>
</evidence>
<accession>A0A838L565</accession>
<comment type="caution">
    <text evidence="8">The sequence shown here is derived from an EMBL/GenBank/DDBJ whole genome shotgun (WGS) entry which is preliminary data.</text>
</comment>
<proteinExistence type="inferred from homology"/>
<dbReference type="SMART" id="SM00244">
    <property type="entry name" value="PHB"/>
    <property type="match status" value="1"/>
</dbReference>
<dbReference type="PANTHER" id="PTHR42911:SF1">
    <property type="entry name" value="MODULATOR OF FTSH PROTEASE HFLC"/>
    <property type="match status" value="1"/>
</dbReference>
<dbReference type="Gene3D" id="3.30.479.30">
    <property type="entry name" value="Band 7 domain"/>
    <property type="match status" value="1"/>
</dbReference>
<keyword evidence="8" id="KW-0645">Protease</keyword>
<comment type="function">
    <text evidence="6">HflC and HflK could regulate a protease.</text>
</comment>
<keyword evidence="5" id="KW-0472">Membrane</keyword>
<reference evidence="8 9" key="1">
    <citation type="submission" date="2020-07" db="EMBL/GenBank/DDBJ databases">
        <authorList>
            <person name="Sun Q."/>
        </authorList>
    </citation>
    <scope>NUCLEOTIDE SEQUENCE [LARGE SCALE GENOMIC DNA]</scope>
    <source>
        <strain evidence="8 9">CGMCC 1.13654</strain>
    </source>
</reference>
<evidence type="ECO:0000256" key="5">
    <source>
        <dbReference type="ARBA" id="ARBA00023136"/>
    </source>
</evidence>
<evidence type="ECO:0000256" key="4">
    <source>
        <dbReference type="ARBA" id="ARBA00022989"/>
    </source>
</evidence>
<evidence type="ECO:0000256" key="6">
    <source>
        <dbReference type="PIRNR" id="PIRNR005651"/>
    </source>
</evidence>
<dbReference type="GO" id="GO:0006508">
    <property type="term" value="P:proteolysis"/>
    <property type="evidence" value="ECO:0007669"/>
    <property type="project" value="UniProtKB-KW"/>
</dbReference>
<dbReference type="RefSeq" id="WP_160364861.1">
    <property type="nucleotide sequence ID" value="NZ_JACEIB010000001.1"/>
</dbReference>
<dbReference type="InterPro" id="IPR036013">
    <property type="entry name" value="Band_7/SPFH_dom_sf"/>
</dbReference>
<evidence type="ECO:0000313" key="8">
    <source>
        <dbReference type="EMBL" id="MBA2932768.1"/>
    </source>
</evidence>
<keyword evidence="4" id="KW-1133">Transmembrane helix</keyword>
<evidence type="ECO:0000256" key="1">
    <source>
        <dbReference type="ARBA" id="ARBA00004167"/>
    </source>
</evidence>
<dbReference type="PIRSF" id="PIRSF005651">
    <property type="entry name" value="HflC"/>
    <property type="match status" value="1"/>
</dbReference>
<dbReference type="EMBL" id="JACEIB010000001">
    <property type="protein sequence ID" value="MBA2932768.1"/>
    <property type="molecule type" value="Genomic_DNA"/>
</dbReference>
<dbReference type="SUPFAM" id="SSF117892">
    <property type="entry name" value="Band 7/SPFH domain"/>
    <property type="match status" value="1"/>
</dbReference>
<feature type="domain" description="Band 7" evidence="7">
    <location>
        <begin position="26"/>
        <end position="201"/>
    </location>
</feature>
<keyword evidence="3" id="KW-0812">Transmembrane</keyword>
<gene>
    <name evidence="8" type="ORF">HZF05_01540</name>
</gene>
<evidence type="ECO:0000256" key="2">
    <source>
        <dbReference type="ARBA" id="ARBA00007862"/>
    </source>
</evidence>
<sequence length="284" mass="31221">MTVARLLRSPIGWAILLILLVLAAASVFTTVGETQQAVIVRMGVPRAVVNLYRADERFGQTGAGLIARLPLLDQVFFVDKRVQMLELDGQPIQTADGGSIAADAYARYRVVDPALFYTATHGDARVFGDTVKPVLGTALRSALGALPVSQLLVPERIPAMRMVRDRLDQATRRFGVRVSEVRLARTILPEGAALDNAIGRMRTDREQQADAIRADGQAEIAHIRADGEAQAAKMYADAFGQDPDFYDFYRAMQSYQKTLADGSTQMILSPNSEYFRQFRTGGKQ</sequence>
<dbReference type="GO" id="GO:0016020">
    <property type="term" value="C:membrane"/>
    <property type="evidence" value="ECO:0007669"/>
    <property type="project" value="UniProtKB-SubCell"/>
</dbReference>
<dbReference type="Pfam" id="PF01145">
    <property type="entry name" value="Band_7"/>
    <property type="match status" value="1"/>
</dbReference>
<comment type="similarity">
    <text evidence="2 6">Belongs to the band 7/mec-2 family. HflC subfamily.</text>
</comment>
<keyword evidence="8" id="KW-0378">Hydrolase</keyword>
<dbReference type="InterPro" id="IPR010200">
    <property type="entry name" value="HflC"/>
</dbReference>
<dbReference type="Proteomes" id="UP000570166">
    <property type="component" value="Unassembled WGS sequence"/>
</dbReference>
<name>A0A838L565_9SPHN</name>
<evidence type="ECO:0000313" key="9">
    <source>
        <dbReference type="Proteomes" id="UP000570166"/>
    </source>
</evidence>
<organism evidence="8 9">
    <name type="scientific">Sphingomonas chungangi</name>
    <dbReference type="NCBI Taxonomy" id="2683589"/>
    <lineage>
        <taxon>Bacteria</taxon>
        <taxon>Pseudomonadati</taxon>
        <taxon>Pseudomonadota</taxon>
        <taxon>Alphaproteobacteria</taxon>
        <taxon>Sphingomonadales</taxon>
        <taxon>Sphingomonadaceae</taxon>
        <taxon>Sphingomonas</taxon>
    </lineage>
</organism>
<dbReference type="GO" id="GO:0008233">
    <property type="term" value="F:peptidase activity"/>
    <property type="evidence" value="ECO:0007669"/>
    <property type="project" value="UniProtKB-KW"/>
</dbReference>